<feature type="coiled-coil region" evidence="1">
    <location>
        <begin position="215"/>
        <end position="262"/>
    </location>
</feature>
<dbReference type="SUPFAM" id="SSF56219">
    <property type="entry name" value="DNase I-like"/>
    <property type="match status" value="1"/>
</dbReference>
<proteinExistence type="predicted"/>
<evidence type="ECO:0000256" key="1">
    <source>
        <dbReference type="SAM" id="Coils"/>
    </source>
</evidence>
<keyword evidence="5" id="KW-1185">Reference proteome</keyword>
<evidence type="ECO:0000259" key="3">
    <source>
        <dbReference type="Pfam" id="PF14529"/>
    </source>
</evidence>
<dbReference type="Proteomes" id="UP000076858">
    <property type="component" value="Unassembled WGS sequence"/>
</dbReference>
<feature type="domain" description="Endonuclease/exonuclease/phosphatase" evidence="3">
    <location>
        <begin position="308"/>
        <end position="423"/>
    </location>
</feature>
<dbReference type="Gene3D" id="3.60.10.10">
    <property type="entry name" value="Endonuclease/exonuclease/phosphatase"/>
    <property type="match status" value="1"/>
</dbReference>
<gene>
    <name evidence="4" type="ORF">APZ42_027680</name>
</gene>
<dbReference type="PANTHER" id="PTHR33273">
    <property type="entry name" value="DOMAIN-CONTAINING PROTEIN, PUTATIVE-RELATED"/>
    <property type="match status" value="1"/>
</dbReference>
<protein>
    <recommendedName>
        <fullName evidence="3">Endonuclease/exonuclease/phosphatase domain-containing protein</fullName>
    </recommendedName>
</protein>
<evidence type="ECO:0000256" key="2">
    <source>
        <dbReference type="SAM" id="MobiDB-lite"/>
    </source>
</evidence>
<dbReference type="InterPro" id="IPR005135">
    <property type="entry name" value="Endo/exonuclease/phosphatase"/>
</dbReference>
<feature type="compositionally biased region" description="Basic and acidic residues" evidence="2">
    <location>
        <begin position="623"/>
        <end position="636"/>
    </location>
</feature>
<feature type="region of interest" description="Disordered" evidence="2">
    <location>
        <begin position="614"/>
        <end position="639"/>
    </location>
</feature>
<accession>A0A164R770</accession>
<dbReference type="Pfam" id="PF14529">
    <property type="entry name" value="Exo_endo_phos_2"/>
    <property type="match status" value="1"/>
</dbReference>
<dbReference type="GO" id="GO:0003824">
    <property type="term" value="F:catalytic activity"/>
    <property type="evidence" value="ECO:0007669"/>
    <property type="project" value="InterPro"/>
</dbReference>
<sequence>MYPAPAPSPSMLSGTGTSTLVEIHHPAMLWRYYKSNLASLFGKLSLKAMLPPGGEWEKRWDRAIRSESVYFHRALAPPGNWLRVTKVKRFATTGPHNTTKILPMVALYFNTPNLPKEVTVAHERFVIKKYIPRPYICRKCWTFSHPEESCSNLTVCKHCSSAHEVNTTCLSPPKCPTCSRNDHSAGTAACPIFTSKQRIIQYAYENHMSITEAGDSSIKTEIENIKKQLEKLQKAPANLTASKEVESRIEKVEKEISTIKTQLEPILKLESQMEVGFTSLDNRITLLQEMLIQVIGITIKLKNNQELDVVSVYCPNGSQSNYEELETILNNTGNSAIVCCDLNAHSELWEDGYPTNTSGRNLKHYTQNEDKFLLATPKNLGTRPSLTDNRSATIDLTLCTPNLARNTSIVTGPYWGSDHLPVIIEIQANTTLHTTPPSLTWKFAENKWQDWNDELGNSLKGINQRNLTPENVYNIFYTVLMESCNNFFAPKSATSPRESTKPWWTKECRIAKKNARKAFKKWRSTVLQDDKTYLNKMEAIKRRTILTAKNSAWKKHIETLDEGNASKFWKFSKAMMNGRKETFNAPLSDPNGEMTTDPLEQVNLFLDQFSPNDNVPTTPPNPEQEREIRNNIHDSDPDPLNTEFSIQELTRSLSQLPDKAMGIDKIHNRMLKKLNSENRKSLLQILNIMFQQAYVPKDWK</sequence>
<comment type="caution">
    <text evidence="4">The sequence shown here is derived from an EMBL/GenBank/DDBJ whole genome shotgun (WGS) entry which is preliminary data.</text>
</comment>
<keyword evidence="1" id="KW-0175">Coiled coil</keyword>
<evidence type="ECO:0000313" key="5">
    <source>
        <dbReference type="Proteomes" id="UP000076858"/>
    </source>
</evidence>
<name>A0A164R770_9CRUS</name>
<dbReference type="AlphaFoldDB" id="A0A164R770"/>
<evidence type="ECO:0000313" key="4">
    <source>
        <dbReference type="EMBL" id="KZS08383.1"/>
    </source>
</evidence>
<dbReference type="OrthoDB" id="3039988at2759"/>
<reference evidence="4 5" key="1">
    <citation type="submission" date="2016-03" db="EMBL/GenBank/DDBJ databases">
        <title>EvidentialGene: Evidence-directed Construction of Genes on Genomes.</title>
        <authorList>
            <person name="Gilbert D.G."/>
            <person name="Choi J.-H."/>
            <person name="Mockaitis K."/>
            <person name="Colbourne J."/>
            <person name="Pfrender M."/>
        </authorList>
    </citation>
    <scope>NUCLEOTIDE SEQUENCE [LARGE SCALE GENOMIC DNA]</scope>
    <source>
        <strain evidence="4 5">Xinb3</strain>
        <tissue evidence="4">Complete organism</tissue>
    </source>
</reference>
<organism evidence="4 5">
    <name type="scientific">Daphnia magna</name>
    <dbReference type="NCBI Taxonomy" id="35525"/>
    <lineage>
        <taxon>Eukaryota</taxon>
        <taxon>Metazoa</taxon>
        <taxon>Ecdysozoa</taxon>
        <taxon>Arthropoda</taxon>
        <taxon>Crustacea</taxon>
        <taxon>Branchiopoda</taxon>
        <taxon>Diplostraca</taxon>
        <taxon>Cladocera</taxon>
        <taxon>Anomopoda</taxon>
        <taxon>Daphniidae</taxon>
        <taxon>Daphnia</taxon>
    </lineage>
</organism>
<dbReference type="InterPro" id="IPR036691">
    <property type="entry name" value="Endo/exonu/phosph_ase_sf"/>
</dbReference>
<dbReference type="PANTHER" id="PTHR33273:SF4">
    <property type="entry name" value="ENDONUCLEASE_EXONUCLEASE_PHOSPHATASE DOMAIN-CONTAINING PROTEIN"/>
    <property type="match status" value="1"/>
</dbReference>
<dbReference type="EMBL" id="LRGB01002227">
    <property type="protein sequence ID" value="KZS08383.1"/>
    <property type="molecule type" value="Genomic_DNA"/>
</dbReference>